<dbReference type="PANTHER" id="PTHR33845:SF1">
    <property type="entry name" value="C2H2-TYPE DOMAIN-CONTAINING PROTEIN"/>
    <property type="match status" value="1"/>
</dbReference>
<organism evidence="4 5">
    <name type="scientific">Patella caerulea</name>
    <name type="common">Rayed Mediterranean limpet</name>
    <dbReference type="NCBI Taxonomy" id="87958"/>
    <lineage>
        <taxon>Eukaryota</taxon>
        <taxon>Metazoa</taxon>
        <taxon>Spiralia</taxon>
        <taxon>Lophotrochozoa</taxon>
        <taxon>Mollusca</taxon>
        <taxon>Gastropoda</taxon>
        <taxon>Patellogastropoda</taxon>
        <taxon>Patelloidea</taxon>
        <taxon>Patellidae</taxon>
        <taxon>Patella</taxon>
    </lineage>
</organism>
<evidence type="ECO:0000256" key="1">
    <source>
        <dbReference type="SAM" id="Coils"/>
    </source>
</evidence>
<feature type="compositionally biased region" description="Polar residues" evidence="2">
    <location>
        <begin position="174"/>
        <end position="183"/>
    </location>
</feature>
<feature type="coiled-coil region" evidence="1">
    <location>
        <begin position="600"/>
        <end position="627"/>
    </location>
</feature>
<dbReference type="PROSITE" id="PS00028">
    <property type="entry name" value="ZINC_FINGER_C2H2_1"/>
    <property type="match status" value="1"/>
</dbReference>
<dbReference type="Proteomes" id="UP001347796">
    <property type="component" value="Unassembled WGS sequence"/>
</dbReference>
<feature type="region of interest" description="Disordered" evidence="2">
    <location>
        <begin position="170"/>
        <end position="250"/>
    </location>
</feature>
<dbReference type="InterPro" id="IPR013087">
    <property type="entry name" value="Znf_C2H2_type"/>
</dbReference>
<sequence length="1087" mass="121969">MSDTDDCGFVQFSSTKCGLNRDYPNETSKILLKACKKDIKGHLESNHIRRGDVKTEWELIAFRCGLFDTNTPLLDTKLICPAHRYRLGVRWRCPRSCQHPLHGTKKTKPYRNINLITSRQIFLTWNVLVSIGSGICRICKELHLAEIKKQQEQCSSIASSAATSVQKPVDEGSCSVSVTSGKSKATDPPMQHDDDDQPTTMDITPETSSGEDIVLPTAGLSEISQSSESESLPSSPRQLDKSYAPTPAPRNLTLASLNSFMRQGNYSEVTGQLLKPMAESKPSTVRYYKRKAQEGFNLVLHCLAPGQEDELMQIVQKGVVESSSDEDVTDSLVKCYHESSSSHTKRQILSILACNKTKQELQKLIPGLTVYRIDMARKHAIQVGQGQPVEIAPIQRNRMEEVKIDHFIDFVSRPEFVQDVAYGTKTMKLSHEEKLTIPNVVRTVVVSRIIDLYIAYCEETSFELLGKSLLFSIIQVCAASGQRSLAGLDNIAADGADAFVTLHSITVTVGELGFPAGWVSEMKGRIQDAKNYLKTDFKLNIDVNSTCANHCMMYALSDGRYCQHEHSTTCSRCNDVHQILVDLEEALGASTVKFRYKQQKQELAYDLQSAKESIERLQSHIVRKKNQERSKSDVLEELGPYETHITMDWAMKFLPNKFRESQQDWFGKKGISWHVTAAVTKSAEDTFEIHCFVHLVDQCTQNWFAVLSVLEASMMEIKKRLPHIDSAYLRSDNAGCYHCAPLILAIPSLSEQTGITVKQYNFSEAQAGKDLCDRKIAPMKSHMQRYVNEGHDVTSADEMWMALSSYGGIRGCYAAVVKLDDQSMTERVKWPGVTTYTDFTFAGEWIHVWRAYKVGPGEQLNMKTLLKSTIPQKSTNAKVSKYTIPRTATGTMAQSALSSVVEIHCTDSACVKTFCSQELLTHHLSHGKHQYRPITETKMDLVARKWAGKLTDVRPGTVSATTSGSLQYQAGVQSNIIEPGWALKESRTRRRFSEPVKNFLLDEFMRGVETGKKEVPANVAKKLKTRFAKEEWLTAQQIASYFSRLAAQQKSGLPFPQSTVAAEDEDAVSEVMYRRHLRSRIIEQCEL</sequence>
<evidence type="ECO:0000256" key="2">
    <source>
        <dbReference type="SAM" id="MobiDB-lite"/>
    </source>
</evidence>
<dbReference type="EMBL" id="JAZGQO010000011">
    <property type="protein sequence ID" value="KAK6173861.1"/>
    <property type="molecule type" value="Genomic_DNA"/>
</dbReference>
<keyword evidence="1" id="KW-0175">Coiled coil</keyword>
<reference evidence="4 5" key="1">
    <citation type="submission" date="2024-01" db="EMBL/GenBank/DDBJ databases">
        <title>The genome of the rayed Mediterranean limpet Patella caerulea (Linnaeus, 1758).</title>
        <authorList>
            <person name="Anh-Thu Weber A."/>
            <person name="Halstead-Nussloch G."/>
        </authorList>
    </citation>
    <scope>NUCLEOTIDE SEQUENCE [LARGE SCALE GENOMIC DNA]</scope>
    <source>
        <strain evidence="4">AATW-2023a</strain>
        <tissue evidence="4">Whole specimen</tissue>
    </source>
</reference>
<protein>
    <recommendedName>
        <fullName evidence="3">C2H2-type domain-containing protein</fullName>
    </recommendedName>
</protein>
<dbReference type="AlphaFoldDB" id="A0AAN8PL64"/>
<dbReference type="PANTHER" id="PTHR33845">
    <property type="entry name" value="C2H2-TYPE DOMAIN-CONTAINING PROTEIN"/>
    <property type="match status" value="1"/>
</dbReference>
<evidence type="ECO:0000313" key="5">
    <source>
        <dbReference type="Proteomes" id="UP001347796"/>
    </source>
</evidence>
<keyword evidence="5" id="KW-1185">Reference proteome</keyword>
<evidence type="ECO:0000259" key="3">
    <source>
        <dbReference type="PROSITE" id="PS00028"/>
    </source>
</evidence>
<feature type="domain" description="C2H2-type" evidence="3">
    <location>
        <begin position="905"/>
        <end position="929"/>
    </location>
</feature>
<proteinExistence type="predicted"/>
<feature type="compositionally biased region" description="Low complexity" evidence="2">
    <location>
        <begin position="221"/>
        <end position="235"/>
    </location>
</feature>
<evidence type="ECO:0000313" key="4">
    <source>
        <dbReference type="EMBL" id="KAK6173861.1"/>
    </source>
</evidence>
<gene>
    <name evidence="4" type="ORF">SNE40_017244</name>
</gene>
<accession>A0AAN8PL64</accession>
<comment type="caution">
    <text evidence="4">The sequence shown here is derived from an EMBL/GenBank/DDBJ whole genome shotgun (WGS) entry which is preliminary data.</text>
</comment>
<name>A0AAN8PL64_PATCE</name>